<dbReference type="InParanoid" id="A0A5C3NZQ8"/>
<gene>
    <name evidence="1" type="ORF">K466DRAFT_499535</name>
</gene>
<name>A0A5C3NZQ8_9APHY</name>
<feature type="non-terminal residue" evidence="1">
    <location>
        <position position="1"/>
    </location>
</feature>
<dbReference type="STRING" id="1314778.A0A5C3NZQ8"/>
<sequence>LKQKGIYTNHARALARVLIRCGCSQRKVGEVVQLVGKALGITVLGRMSAHTVRRVVLEGGIASDLQMGFELSEAKAFTVSSDATSNRHIDYMSRFAALRVPTYKRPLLDISPPSSHSSSSSRLPSNRFLGVESSLDHTSERQVVSWKSKLDHVTTVLNTSPMAKRLGISTTIEDCFVKLRGVGGDHAADQLKTVRLLQEAKTEATYLVLARDHLGAGDSAALSPALMRLIEASMTDAVDASGGVTAWASLSPELQVSSYSKSLRQQTAALGKDLFGALPDTERRPLQLFLRLGCAMHKDLNSFKGGNTAMMAEWGIRGLTPPILLANKDNAATLRDVDTEALAALLPAEMPLDGLSAAELRALQTSARGGVKLVSLAGAIFNHKDDKKGQQDSYAFYFTEVVGQKLRFPDTSNTRYHTYGGGAAELITNLTHYIRFLEVVRNKKERPRFSHIEENVYAGLQDVRTLTELAAMTLYDQAITHPYLRMARVLQNGLKLGPMHDRLKAHIRTLASDPDLLLGPDASYERGAMGGLKWQRPEAVQAVLDMQHQLPHLRWILVAFLTGSLQTWDQFTIEFAKGGAIDGASETELDDSWIFATNDHNEAALGGMRIWACANPSGTQEYFNAQKKHDRNDTAAFMETYFEEEDFANTRAKGHCKDVIGASSAPSDAV</sequence>
<protein>
    <submittedName>
        <fullName evidence="1">Uncharacterized protein</fullName>
    </submittedName>
</protein>
<dbReference type="EMBL" id="ML211444">
    <property type="protein sequence ID" value="TFK82844.1"/>
    <property type="molecule type" value="Genomic_DNA"/>
</dbReference>
<dbReference type="Proteomes" id="UP000308197">
    <property type="component" value="Unassembled WGS sequence"/>
</dbReference>
<dbReference type="AlphaFoldDB" id="A0A5C3NZQ8"/>
<evidence type="ECO:0000313" key="1">
    <source>
        <dbReference type="EMBL" id="TFK82844.1"/>
    </source>
</evidence>
<keyword evidence="2" id="KW-1185">Reference proteome</keyword>
<reference evidence="1 2" key="1">
    <citation type="journal article" date="2019" name="Nat. Ecol. Evol.">
        <title>Megaphylogeny resolves global patterns of mushroom evolution.</title>
        <authorList>
            <person name="Varga T."/>
            <person name="Krizsan K."/>
            <person name="Foldi C."/>
            <person name="Dima B."/>
            <person name="Sanchez-Garcia M."/>
            <person name="Sanchez-Ramirez S."/>
            <person name="Szollosi G.J."/>
            <person name="Szarkandi J.G."/>
            <person name="Papp V."/>
            <person name="Albert L."/>
            <person name="Andreopoulos W."/>
            <person name="Angelini C."/>
            <person name="Antonin V."/>
            <person name="Barry K.W."/>
            <person name="Bougher N.L."/>
            <person name="Buchanan P."/>
            <person name="Buyck B."/>
            <person name="Bense V."/>
            <person name="Catcheside P."/>
            <person name="Chovatia M."/>
            <person name="Cooper J."/>
            <person name="Damon W."/>
            <person name="Desjardin D."/>
            <person name="Finy P."/>
            <person name="Geml J."/>
            <person name="Haridas S."/>
            <person name="Hughes K."/>
            <person name="Justo A."/>
            <person name="Karasinski D."/>
            <person name="Kautmanova I."/>
            <person name="Kiss B."/>
            <person name="Kocsube S."/>
            <person name="Kotiranta H."/>
            <person name="LaButti K.M."/>
            <person name="Lechner B.E."/>
            <person name="Liimatainen K."/>
            <person name="Lipzen A."/>
            <person name="Lukacs Z."/>
            <person name="Mihaltcheva S."/>
            <person name="Morgado L.N."/>
            <person name="Niskanen T."/>
            <person name="Noordeloos M.E."/>
            <person name="Ohm R.A."/>
            <person name="Ortiz-Santana B."/>
            <person name="Ovrebo C."/>
            <person name="Racz N."/>
            <person name="Riley R."/>
            <person name="Savchenko A."/>
            <person name="Shiryaev A."/>
            <person name="Soop K."/>
            <person name="Spirin V."/>
            <person name="Szebenyi C."/>
            <person name="Tomsovsky M."/>
            <person name="Tulloss R.E."/>
            <person name="Uehling J."/>
            <person name="Grigoriev I.V."/>
            <person name="Vagvolgyi C."/>
            <person name="Papp T."/>
            <person name="Martin F.M."/>
            <person name="Miettinen O."/>
            <person name="Hibbett D.S."/>
            <person name="Nagy L.G."/>
        </authorList>
    </citation>
    <scope>NUCLEOTIDE SEQUENCE [LARGE SCALE GENOMIC DNA]</scope>
    <source>
        <strain evidence="1 2">HHB13444</strain>
    </source>
</reference>
<proteinExistence type="predicted"/>
<evidence type="ECO:0000313" key="2">
    <source>
        <dbReference type="Proteomes" id="UP000308197"/>
    </source>
</evidence>
<organism evidence="1 2">
    <name type="scientific">Polyporus arcularius HHB13444</name>
    <dbReference type="NCBI Taxonomy" id="1314778"/>
    <lineage>
        <taxon>Eukaryota</taxon>
        <taxon>Fungi</taxon>
        <taxon>Dikarya</taxon>
        <taxon>Basidiomycota</taxon>
        <taxon>Agaricomycotina</taxon>
        <taxon>Agaricomycetes</taxon>
        <taxon>Polyporales</taxon>
        <taxon>Polyporaceae</taxon>
        <taxon>Polyporus</taxon>
    </lineage>
</organism>
<accession>A0A5C3NZQ8</accession>